<organism evidence="6 7">
    <name type="scientific">Desulfoscipio geothermicus DSM 3669</name>
    <dbReference type="NCBI Taxonomy" id="1121426"/>
    <lineage>
        <taxon>Bacteria</taxon>
        <taxon>Bacillati</taxon>
        <taxon>Bacillota</taxon>
        <taxon>Clostridia</taxon>
        <taxon>Eubacteriales</taxon>
        <taxon>Desulfallaceae</taxon>
        <taxon>Desulfoscipio</taxon>
    </lineage>
</organism>
<dbReference type="SMART" id="SM00100">
    <property type="entry name" value="cNMP"/>
    <property type="match status" value="1"/>
</dbReference>
<feature type="domain" description="Cyclic nucleotide-binding" evidence="4">
    <location>
        <begin position="16"/>
        <end position="120"/>
    </location>
</feature>
<evidence type="ECO:0000313" key="6">
    <source>
        <dbReference type="EMBL" id="SFR11305.1"/>
    </source>
</evidence>
<name>A0A1I6E0U5_9FIRM</name>
<evidence type="ECO:0000259" key="4">
    <source>
        <dbReference type="PROSITE" id="PS50042"/>
    </source>
</evidence>
<dbReference type="SMART" id="SM00419">
    <property type="entry name" value="HTH_CRP"/>
    <property type="match status" value="1"/>
</dbReference>
<dbReference type="Gene3D" id="2.60.120.10">
    <property type="entry name" value="Jelly Rolls"/>
    <property type="match status" value="1"/>
</dbReference>
<reference evidence="7" key="1">
    <citation type="submission" date="2016-10" db="EMBL/GenBank/DDBJ databases">
        <authorList>
            <person name="Varghese N."/>
            <person name="Submissions S."/>
        </authorList>
    </citation>
    <scope>NUCLEOTIDE SEQUENCE [LARGE SCALE GENOMIC DNA]</scope>
    <source>
        <strain evidence="7">DSM 3669</strain>
    </source>
</reference>
<evidence type="ECO:0000256" key="1">
    <source>
        <dbReference type="ARBA" id="ARBA00023015"/>
    </source>
</evidence>
<sequence length="232" mass="25922">MKQLMQKIKCMKELALFATLDFTEREKIGVLAGKKVYRKNEMIFRDGDPAHTIYLIKYGQVRLFKVSEGGKEITLDILKEDDIFGENTFFEENARHTMNAQAMKDTFICSCNKEHFAILLQNPQTALKIIQLLGGKLNNYTDKVASIAFQDVKGRISAMLLRLAGEYGKPSPEGTIIDIDLTHQDIASLVNASRVMVTNVLGDLKQEGAIATRGHQFILLSKEKLAGAIEAV</sequence>
<keyword evidence="1" id="KW-0805">Transcription regulation</keyword>
<dbReference type="InterPro" id="IPR036390">
    <property type="entry name" value="WH_DNA-bd_sf"/>
</dbReference>
<dbReference type="Pfam" id="PF00027">
    <property type="entry name" value="cNMP_binding"/>
    <property type="match status" value="1"/>
</dbReference>
<dbReference type="AlphaFoldDB" id="A0A1I6E0U5"/>
<evidence type="ECO:0000259" key="5">
    <source>
        <dbReference type="PROSITE" id="PS51063"/>
    </source>
</evidence>
<dbReference type="GO" id="GO:0003700">
    <property type="term" value="F:DNA-binding transcription factor activity"/>
    <property type="evidence" value="ECO:0007669"/>
    <property type="project" value="TreeGrafter"/>
</dbReference>
<evidence type="ECO:0000256" key="3">
    <source>
        <dbReference type="ARBA" id="ARBA00023163"/>
    </source>
</evidence>
<dbReference type="PANTHER" id="PTHR24567:SF74">
    <property type="entry name" value="HTH-TYPE TRANSCRIPTIONAL REGULATOR ARCR"/>
    <property type="match status" value="1"/>
</dbReference>
<proteinExistence type="predicted"/>
<dbReference type="Gene3D" id="1.10.10.10">
    <property type="entry name" value="Winged helix-like DNA-binding domain superfamily/Winged helix DNA-binding domain"/>
    <property type="match status" value="1"/>
</dbReference>
<dbReference type="Proteomes" id="UP000199584">
    <property type="component" value="Unassembled WGS sequence"/>
</dbReference>
<dbReference type="Pfam" id="PF13545">
    <property type="entry name" value="HTH_Crp_2"/>
    <property type="match status" value="1"/>
</dbReference>
<dbReference type="InterPro" id="IPR000595">
    <property type="entry name" value="cNMP-bd_dom"/>
</dbReference>
<dbReference type="PROSITE" id="PS50042">
    <property type="entry name" value="CNMP_BINDING_3"/>
    <property type="match status" value="1"/>
</dbReference>
<dbReference type="CDD" id="cd00038">
    <property type="entry name" value="CAP_ED"/>
    <property type="match status" value="1"/>
</dbReference>
<evidence type="ECO:0000256" key="2">
    <source>
        <dbReference type="ARBA" id="ARBA00023125"/>
    </source>
</evidence>
<dbReference type="PANTHER" id="PTHR24567">
    <property type="entry name" value="CRP FAMILY TRANSCRIPTIONAL REGULATORY PROTEIN"/>
    <property type="match status" value="1"/>
</dbReference>
<keyword evidence="2" id="KW-0238">DNA-binding</keyword>
<dbReference type="InterPro" id="IPR018490">
    <property type="entry name" value="cNMP-bd_dom_sf"/>
</dbReference>
<gene>
    <name evidence="6" type="ORF">SAMN05660706_12275</name>
</gene>
<dbReference type="STRING" id="39060.SAMN05660706_12275"/>
<dbReference type="SUPFAM" id="SSF51206">
    <property type="entry name" value="cAMP-binding domain-like"/>
    <property type="match status" value="1"/>
</dbReference>
<dbReference type="GO" id="GO:0005829">
    <property type="term" value="C:cytosol"/>
    <property type="evidence" value="ECO:0007669"/>
    <property type="project" value="TreeGrafter"/>
</dbReference>
<dbReference type="InterPro" id="IPR050397">
    <property type="entry name" value="Env_Response_Regulators"/>
</dbReference>
<dbReference type="GO" id="GO:0003677">
    <property type="term" value="F:DNA binding"/>
    <property type="evidence" value="ECO:0007669"/>
    <property type="project" value="UniProtKB-KW"/>
</dbReference>
<dbReference type="SUPFAM" id="SSF46785">
    <property type="entry name" value="Winged helix' DNA-binding domain"/>
    <property type="match status" value="1"/>
</dbReference>
<dbReference type="PROSITE" id="PS51063">
    <property type="entry name" value="HTH_CRP_2"/>
    <property type="match status" value="1"/>
</dbReference>
<dbReference type="InterPro" id="IPR014710">
    <property type="entry name" value="RmlC-like_jellyroll"/>
</dbReference>
<dbReference type="EMBL" id="FOYM01000022">
    <property type="protein sequence ID" value="SFR11305.1"/>
    <property type="molecule type" value="Genomic_DNA"/>
</dbReference>
<keyword evidence="3" id="KW-0804">Transcription</keyword>
<dbReference type="InterPro" id="IPR036388">
    <property type="entry name" value="WH-like_DNA-bd_sf"/>
</dbReference>
<evidence type="ECO:0000313" key="7">
    <source>
        <dbReference type="Proteomes" id="UP000199584"/>
    </source>
</evidence>
<keyword evidence="7" id="KW-1185">Reference proteome</keyword>
<feature type="domain" description="HTH crp-type" evidence="5">
    <location>
        <begin position="150"/>
        <end position="223"/>
    </location>
</feature>
<protein>
    <submittedName>
        <fullName evidence="6">CRP/FNR family transcriptional regulator, anaerobic regulatory protein</fullName>
    </submittedName>
</protein>
<accession>A0A1I6E0U5</accession>
<dbReference type="InterPro" id="IPR012318">
    <property type="entry name" value="HTH_CRP"/>
</dbReference>